<dbReference type="PANTHER" id="PTHR43773">
    <property type="entry name" value="MAGNESIUM TRANSPORTER MGTE"/>
    <property type="match status" value="1"/>
</dbReference>
<sequence>MMVDASQTTNIQIDNIAIIQLSQRFLLDYPKEAATVLESYSPEEAAQILSEQPVSSLIRIWNFFPPHYADQLLPLLNDNAQKQLLLSMDSPDCAQTLNRLSPENKKRCFDNLPEDYANDLKNLLAYPERTAGQMMDPRVIRLHPESTADDALKLLRQQKLKPIRKVFVVDNSQQLLGIVDITALALSEGSELLQQLALPPRALISPFDSLDEVAEQLTQFKLETLPVIDINGKLLGAIQHPSLLRTLQDNSLTDIQAMVGVSREERALSKAFFAIKKRLPWMEINLVTAFVAASVVAIFEDTIAKFTALAVLLPVVAGQSGNAGAQAQAVTIRGLALKEITVRNWLRILCKEINIGIVNGIAIALTTAIGVYFWSSSIGLSLVIAIAMVISMVMAGMAGAIVPIVLTKLGQDPAQSSSIILTTITDIAGFMSFLGIASLLSTLL</sequence>
<keyword evidence="7 9" id="KW-0472">Membrane</keyword>
<comment type="subcellular location">
    <subcellularLocation>
        <location evidence="9">Cell membrane</location>
        <topology evidence="9">Multi-pass membrane protein</topology>
    </subcellularLocation>
    <subcellularLocation>
        <location evidence="1">Membrane</location>
        <topology evidence="1">Multi-pass membrane protein</topology>
    </subcellularLocation>
</comment>
<keyword evidence="12" id="KW-1185">Reference proteome</keyword>
<evidence type="ECO:0000313" key="11">
    <source>
        <dbReference type="EMBL" id="MBU2713303.1"/>
    </source>
</evidence>
<name>A0ABS5ZGW6_9GAMM</name>
<dbReference type="InterPro" id="IPR006667">
    <property type="entry name" value="SLC41_membr_dom"/>
</dbReference>
<dbReference type="Gene3D" id="3.10.580.10">
    <property type="entry name" value="CBS-domain"/>
    <property type="match status" value="1"/>
</dbReference>
<organism evidence="11 12">
    <name type="scientific">Zooshikella harenae</name>
    <dbReference type="NCBI Taxonomy" id="2827238"/>
    <lineage>
        <taxon>Bacteria</taxon>
        <taxon>Pseudomonadati</taxon>
        <taxon>Pseudomonadota</taxon>
        <taxon>Gammaproteobacteria</taxon>
        <taxon>Oceanospirillales</taxon>
        <taxon>Zooshikellaceae</taxon>
        <taxon>Zooshikella</taxon>
    </lineage>
</organism>
<dbReference type="Gene3D" id="1.25.60.10">
    <property type="entry name" value="MgtE N-terminal domain-like"/>
    <property type="match status" value="1"/>
</dbReference>
<feature type="transmembrane region" description="Helical" evidence="9">
    <location>
        <begin position="418"/>
        <end position="440"/>
    </location>
</feature>
<evidence type="ECO:0000256" key="1">
    <source>
        <dbReference type="ARBA" id="ARBA00004141"/>
    </source>
</evidence>
<dbReference type="Pfam" id="PF00571">
    <property type="entry name" value="CBS"/>
    <property type="match status" value="2"/>
</dbReference>
<dbReference type="Pfam" id="PF01769">
    <property type="entry name" value="MgtE"/>
    <property type="match status" value="1"/>
</dbReference>
<dbReference type="InterPro" id="IPR006669">
    <property type="entry name" value="MgtE_transporter"/>
</dbReference>
<dbReference type="SMART" id="SM00116">
    <property type="entry name" value="CBS"/>
    <property type="match status" value="2"/>
</dbReference>
<dbReference type="PANTHER" id="PTHR43773:SF1">
    <property type="entry name" value="MAGNESIUM TRANSPORTER MGTE"/>
    <property type="match status" value="1"/>
</dbReference>
<feature type="domain" description="CBS" evidence="10">
    <location>
        <begin position="197"/>
        <end position="255"/>
    </location>
</feature>
<protein>
    <recommendedName>
        <fullName evidence="9">Magnesium transporter MgtE</fullName>
    </recommendedName>
</protein>
<dbReference type="EMBL" id="JAGSOY010000071">
    <property type="protein sequence ID" value="MBU2713303.1"/>
    <property type="molecule type" value="Genomic_DNA"/>
</dbReference>
<evidence type="ECO:0000259" key="10">
    <source>
        <dbReference type="PROSITE" id="PS51371"/>
    </source>
</evidence>
<comment type="caution">
    <text evidence="9">Lacks conserved residue(s) required for the propagation of feature annotation.</text>
</comment>
<dbReference type="SMART" id="SM00924">
    <property type="entry name" value="MgtE_N"/>
    <property type="match status" value="1"/>
</dbReference>
<evidence type="ECO:0000256" key="3">
    <source>
        <dbReference type="ARBA" id="ARBA00022448"/>
    </source>
</evidence>
<evidence type="ECO:0000256" key="6">
    <source>
        <dbReference type="ARBA" id="ARBA00022989"/>
    </source>
</evidence>
<accession>A0ABS5ZGW6</accession>
<reference evidence="11 12" key="1">
    <citation type="submission" date="2021-04" db="EMBL/GenBank/DDBJ databases">
        <authorList>
            <person name="Pira H."/>
            <person name="Risdian C."/>
            <person name="Wink J."/>
        </authorList>
    </citation>
    <scope>NUCLEOTIDE SEQUENCE [LARGE SCALE GENOMIC DNA]</scope>
    <source>
        <strain evidence="11 12">WH53</strain>
    </source>
</reference>
<dbReference type="Gene3D" id="1.10.357.20">
    <property type="entry name" value="SLC41 divalent cation transporters, integral membrane domain"/>
    <property type="match status" value="1"/>
</dbReference>
<comment type="function">
    <text evidence="9">Acts as a magnesium transporter.</text>
</comment>
<evidence type="ECO:0000256" key="2">
    <source>
        <dbReference type="ARBA" id="ARBA00009749"/>
    </source>
</evidence>
<dbReference type="Proteomes" id="UP000690515">
    <property type="component" value="Unassembled WGS sequence"/>
</dbReference>
<feature type="domain" description="CBS" evidence="10">
    <location>
        <begin position="135"/>
        <end position="196"/>
    </location>
</feature>
<dbReference type="RefSeq" id="WP_215821590.1">
    <property type="nucleotide sequence ID" value="NZ_JAGSOY010000071.1"/>
</dbReference>
<comment type="similarity">
    <text evidence="2 9">Belongs to the SLC41A transporter family.</text>
</comment>
<dbReference type="InterPro" id="IPR036739">
    <property type="entry name" value="SLC41_membr_dom_sf"/>
</dbReference>
<comment type="caution">
    <text evidence="11">The sequence shown here is derived from an EMBL/GenBank/DDBJ whole genome shotgun (WGS) entry which is preliminary data.</text>
</comment>
<evidence type="ECO:0000256" key="9">
    <source>
        <dbReference type="RuleBase" id="RU362011"/>
    </source>
</evidence>
<keyword evidence="3 9" id="KW-0813">Transport</keyword>
<dbReference type="NCBIfam" id="TIGR00400">
    <property type="entry name" value="mgtE"/>
    <property type="match status" value="1"/>
</dbReference>
<gene>
    <name evidence="11" type="primary">mgtE</name>
    <name evidence="11" type="ORF">KCG35_19730</name>
</gene>
<keyword evidence="6 9" id="KW-1133">Transmembrane helix</keyword>
<dbReference type="SUPFAM" id="SSF161093">
    <property type="entry name" value="MgtE membrane domain-like"/>
    <property type="match status" value="1"/>
</dbReference>
<keyword evidence="9" id="KW-0479">Metal-binding</keyword>
<keyword evidence="8" id="KW-0129">CBS domain</keyword>
<dbReference type="InterPro" id="IPR006668">
    <property type="entry name" value="Mg_transptr_MgtE_intracell_dom"/>
</dbReference>
<evidence type="ECO:0000256" key="5">
    <source>
        <dbReference type="ARBA" id="ARBA00022842"/>
    </source>
</evidence>
<keyword evidence="5 9" id="KW-0460">Magnesium</keyword>
<proteinExistence type="inferred from homology"/>
<dbReference type="PROSITE" id="PS51371">
    <property type="entry name" value="CBS"/>
    <property type="match status" value="2"/>
</dbReference>
<comment type="subunit">
    <text evidence="9">Homodimer.</text>
</comment>
<evidence type="ECO:0000256" key="8">
    <source>
        <dbReference type="PROSITE-ProRule" id="PRU00703"/>
    </source>
</evidence>
<dbReference type="SUPFAM" id="SSF158791">
    <property type="entry name" value="MgtE N-terminal domain-like"/>
    <property type="match status" value="1"/>
</dbReference>
<feature type="transmembrane region" description="Helical" evidence="9">
    <location>
        <begin position="353"/>
        <end position="374"/>
    </location>
</feature>
<dbReference type="Pfam" id="PF03448">
    <property type="entry name" value="MgtE_N"/>
    <property type="match status" value="1"/>
</dbReference>
<evidence type="ECO:0000313" key="12">
    <source>
        <dbReference type="Proteomes" id="UP000690515"/>
    </source>
</evidence>
<keyword evidence="9" id="KW-1003">Cell membrane</keyword>
<dbReference type="InterPro" id="IPR046342">
    <property type="entry name" value="CBS_dom_sf"/>
</dbReference>
<dbReference type="SUPFAM" id="SSF54631">
    <property type="entry name" value="CBS-domain pair"/>
    <property type="match status" value="1"/>
</dbReference>
<dbReference type="InterPro" id="IPR000644">
    <property type="entry name" value="CBS_dom"/>
</dbReference>
<evidence type="ECO:0000256" key="4">
    <source>
        <dbReference type="ARBA" id="ARBA00022692"/>
    </source>
</evidence>
<dbReference type="InterPro" id="IPR038076">
    <property type="entry name" value="MgtE_N_sf"/>
</dbReference>
<keyword evidence="4 9" id="KW-0812">Transmembrane</keyword>
<evidence type="ECO:0000256" key="7">
    <source>
        <dbReference type="ARBA" id="ARBA00023136"/>
    </source>
</evidence>
<feature type="transmembrane region" description="Helical" evidence="9">
    <location>
        <begin position="380"/>
        <end position="406"/>
    </location>
</feature>